<dbReference type="Proteomes" id="UP000016933">
    <property type="component" value="Unassembled WGS sequence"/>
</dbReference>
<dbReference type="PANTHER" id="PTHR36459:SF1">
    <property type="entry name" value="FATTY ACID DESATURASE DOMAIN-CONTAINING PROTEIN-RELATED"/>
    <property type="match status" value="1"/>
</dbReference>
<dbReference type="HOGENOM" id="CLU_033263_0_0_1"/>
<feature type="domain" description="Fatty acid desaturase" evidence="1">
    <location>
        <begin position="140"/>
        <end position="346"/>
    </location>
</feature>
<dbReference type="STRING" id="675120.N1PKY9"/>
<dbReference type="AlphaFoldDB" id="N1PKY9"/>
<evidence type="ECO:0000313" key="2">
    <source>
        <dbReference type="EMBL" id="EME44016.1"/>
    </source>
</evidence>
<dbReference type="OMA" id="LTHILWN"/>
<keyword evidence="3" id="KW-1185">Reference proteome</keyword>
<dbReference type="Pfam" id="PF00487">
    <property type="entry name" value="FA_desaturase"/>
    <property type="match status" value="1"/>
</dbReference>
<organism evidence="2 3">
    <name type="scientific">Dothistroma septosporum (strain NZE10 / CBS 128990)</name>
    <name type="common">Red band needle blight fungus</name>
    <name type="synonym">Mycosphaerella pini</name>
    <dbReference type="NCBI Taxonomy" id="675120"/>
    <lineage>
        <taxon>Eukaryota</taxon>
        <taxon>Fungi</taxon>
        <taxon>Dikarya</taxon>
        <taxon>Ascomycota</taxon>
        <taxon>Pezizomycotina</taxon>
        <taxon>Dothideomycetes</taxon>
        <taxon>Dothideomycetidae</taxon>
        <taxon>Mycosphaerellales</taxon>
        <taxon>Mycosphaerellaceae</taxon>
        <taxon>Dothistroma</taxon>
    </lineage>
</organism>
<dbReference type="GO" id="GO:0006629">
    <property type="term" value="P:lipid metabolic process"/>
    <property type="evidence" value="ECO:0007669"/>
    <property type="project" value="InterPro"/>
</dbReference>
<sequence length="435" mass="50775">MSAKPNGQDLLPPNPNLTHQDHIVLDSLYADIQQGTNPSSGKGQSHDQQALERLRALNNPSDPDFEPTVLSMYDRKDIPAWVNRLILDPYGRLATQIVRHPTDVVFLTHILWNMLITLPSAVYLFHHFTYIHAIAHAVHAVWCAGPFTLMMHNHIHNHGILAKSWKVFDSAFPYVLEPLLGHTWDTYYYHHVKHHHVESNGPEDLSSTIRYQRDELLHFMHYEGRFLFLVWWDLPRYFIRKKQPLLAFKAFASEISSYIFLYSMARLNGKAAIFVFFIPLFFMRLALMIGNWGQHALVDEVEPDHDLRSSITLIDVPSNRFCFNDGYHTSHHLHPLRHWREQPIHFMQQKELYANGRALVFHDIDFFMMTVRLLCKDYATLADHLVPIGDQVKMSKAEIADMLRTKTRKFTEEDIQQKFRKKGLSPQAQVVKDEL</sequence>
<reference evidence="3" key="1">
    <citation type="journal article" date="2012" name="PLoS Genet.">
        <title>The genomes of the fungal plant pathogens Cladosporium fulvum and Dothistroma septosporum reveal adaptation to different hosts and lifestyles but also signatures of common ancestry.</title>
        <authorList>
            <person name="de Wit P.J.G.M."/>
            <person name="van der Burgt A."/>
            <person name="Oekmen B."/>
            <person name="Stergiopoulos I."/>
            <person name="Abd-Elsalam K.A."/>
            <person name="Aerts A.L."/>
            <person name="Bahkali A.H."/>
            <person name="Beenen H.G."/>
            <person name="Chettri P."/>
            <person name="Cox M.P."/>
            <person name="Datema E."/>
            <person name="de Vries R.P."/>
            <person name="Dhillon B."/>
            <person name="Ganley A.R."/>
            <person name="Griffiths S.A."/>
            <person name="Guo Y."/>
            <person name="Hamelin R.C."/>
            <person name="Henrissat B."/>
            <person name="Kabir M.S."/>
            <person name="Jashni M.K."/>
            <person name="Kema G."/>
            <person name="Klaubauf S."/>
            <person name="Lapidus A."/>
            <person name="Levasseur A."/>
            <person name="Lindquist E."/>
            <person name="Mehrabi R."/>
            <person name="Ohm R.A."/>
            <person name="Owen T.J."/>
            <person name="Salamov A."/>
            <person name="Schwelm A."/>
            <person name="Schijlen E."/>
            <person name="Sun H."/>
            <person name="van den Burg H.A."/>
            <person name="van Ham R.C.H.J."/>
            <person name="Zhang S."/>
            <person name="Goodwin S.B."/>
            <person name="Grigoriev I.V."/>
            <person name="Collemare J."/>
            <person name="Bradshaw R.E."/>
        </authorList>
    </citation>
    <scope>NUCLEOTIDE SEQUENCE [LARGE SCALE GENOMIC DNA]</scope>
    <source>
        <strain evidence="3">NZE10 / CBS 128990</strain>
    </source>
</reference>
<accession>N1PKY9</accession>
<evidence type="ECO:0000313" key="3">
    <source>
        <dbReference type="Proteomes" id="UP000016933"/>
    </source>
</evidence>
<gene>
    <name evidence="2" type="ORF">DOTSEDRAFT_79913</name>
</gene>
<protein>
    <recommendedName>
        <fullName evidence="1">Fatty acid desaturase domain-containing protein</fullName>
    </recommendedName>
</protein>
<dbReference type="InterPro" id="IPR005804">
    <property type="entry name" value="FA_desaturase_dom"/>
</dbReference>
<dbReference type="eggNOG" id="ENOG502QRKN">
    <property type="taxonomic scope" value="Eukaryota"/>
</dbReference>
<name>N1PKY9_DOTSN</name>
<dbReference type="PANTHER" id="PTHR36459">
    <property type="entry name" value="ORF"/>
    <property type="match status" value="1"/>
</dbReference>
<dbReference type="OrthoDB" id="1470350at2759"/>
<reference evidence="2 3" key="2">
    <citation type="journal article" date="2012" name="PLoS Pathog.">
        <title>Diverse lifestyles and strategies of plant pathogenesis encoded in the genomes of eighteen Dothideomycetes fungi.</title>
        <authorList>
            <person name="Ohm R.A."/>
            <person name="Feau N."/>
            <person name="Henrissat B."/>
            <person name="Schoch C.L."/>
            <person name="Horwitz B.A."/>
            <person name="Barry K.W."/>
            <person name="Condon B.J."/>
            <person name="Copeland A.C."/>
            <person name="Dhillon B."/>
            <person name="Glaser F."/>
            <person name="Hesse C.N."/>
            <person name="Kosti I."/>
            <person name="LaButti K."/>
            <person name="Lindquist E.A."/>
            <person name="Lucas S."/>
            <person name="Salamov A.A."/>
            <person name="Bradshaw R.E."/>
            <person name="Ciuffetti L."/>
            <person name="Hamelin R.C."/>
            <person name="Kema G.H.J."/>
            <person name="Lawrence C."/>
            <person name="Scott J.A."/>
            <person name="Spatafora J.W."/>
            <person name="Turgeon B.G."/>
            <person name="de Wit P.J.G.M."/>
            <person name="Zhong S."/>
            <person name="Goodwin S.B."/>
            <person name="Grigoriev I.V."/>
        </authorList>
    </citation>
    <scope>NUCLEOTIDE SEQUENCE [LARGE SCALE GENOMIC DNA]</scope>
    <source>
        <strain evidence="3">NZE10 / CBS 128990</strain>
    </source>
</reference>
<evidence type="ECO:0000259" key="1">
    <source>
        <dbReference type="Pfam" id="PF00487"/>
    </source>
</evidence>
<dbReference type="EMBL" id="KB446539">
    <property type="protein sequence ID" value="EME44016.1"/>
    <property type="molecule type" value="Genomic_DNA"/>
</dbReference>
<proteinExistence type="predicted"/>